<dbReference type="SUPFAM" id="SSF48371">
    <property type="entry name" value="ARM repeat"/>
    <property type="match status" value="1"/>
</dbReference>
<organism evidence="3">
    <name type="scientific">Cucumis melo</name>
    <name type="common">Muskmelon</name>
    <dbReference type="NCBI Taxonomy" id="3656"/>
    <lineage>
        <taxon>Eukaryota</taxon>
        <taxon>Viridiplantae</taxon>
        <taxon>Streptophyta</taxon>
        <taxon>Embryophyta</taxon>
        <taxon>Tracheophyta</taxon>
        <taxon>Spermatophyta</taxon>
        <taxon>Magnoliopsida</taxon>
        <taxon>eudicotyledons</taxon>
        <taxon>Gunneridae</taxon>
        <taxon>Pentapetalae</taxon>
        <taxon>rosids</taxon>
        <taxon>fabids</taxon>
        <taxon>Cucurbitales</taxon>
        <taxon>Cucurbitaceae</taxon>
        <taxon>Benincaseae</taxon>
        <taxon>Cucumis</taxon>
    </lineage>
</organism>
<dbReference type="InterPro" id="IPR057600">
    <property type="entry name" value="TORTIFOLIA1/SINE1-2_N"/>
</dbReference>
<dbReference type="Pfam" id="PF24713">
    <property type="entry name" value="TOR1L1_C"/>
    <property type="match status" value="1"/>
</dbReference>
<dbReference type="Gene3D" id="1.25.10.10">
    <property type="entry name" value="Leucine-rich Repeat Variant"/>
    <property type="match status" value="1"/>
</dbReference>
<dbReference type="SMART" id="SM01349">
    <property type="entry name" value="TOG"/>
    <property type="match status" value="1"/>
</dbReference>
<accession>A0A9I9CXU9</accession>
<proteinExistence type="predicted"/>
<dbReference type="PANTHER" id="PTHR31355:SF22">
    <property type="entry name" value="TORTIFOLIA1-LIKE PROTEIN 2"/>
    <property type="match status" value="1"/>
</dbReference>
<evidence type="ECO:0000313" key="3">
    <source>
        <dbReference type="EnsemblPlants" id="MELO3C009998.2.1"/>
    </source>
</evidence>
<evidence type="ECO:0000259" key="2">
    <source>
        <dbReference type="SMART" id="SM01349"/>
    </source>
</evidence>
<dbReference type="EnsemblPlants" id="MELO3C009998.2.1">
    <property type="protein sequence ID" value="MELO3C009998.2.1"/>
    <property type="gene ID" value="MELO3C009998.2"/>
</dbReference>
<dbReference type="InterPro" id="IPR033337">
    <property type="entry name" value="TORTIFOLIA1/SINE1-2"/>
</dbReference>
<sequence>MMMSQGYVKGRAPTKVTAQQLVFELKQKVVFALNKLADRDTYQIGFDELEKTAECIAPDMIPPFLSCILDTDSEQKSAVRQECIRLMGTLAKFHKGLIRPHLRRMVGSIVKRLKDPDSAVRDACIETCGILASKLINAGDESEEVFVTLVKPIFESLGEQHKQMQSGSAFCLARIIDNTQDPPISILQRMLARTTKLLKNPHFMAKPAVIDLNRSIIQAGGASNRNVLSAAILGIQEALKNSDWTTRKAASVALGEIAASSGSFLGSFKASCIRSLESCRFDKVKPVRDIVLQTLQYWNNIQGSNTPEPSEAGSSIKENLSGGDFSDVTSSVEHGKRDAAIKRVGVGSTRGRIPLNMRKTCRKYLENTQYFKANDCHIEIAVPEKRNQSLSGFHTEESEGSTVTKTFQGVSTDATDMQDVEYDYVRMDDKQECSSVSNFLPGQEFGTVYRESLEETSMHKSVDRNKRFVNEGVTSDGEIYSTKVKDRRSLDSVVTESSCQVVQECDSEISNDMACIRKHLLEIENKQSNLMDLFKEFTSGIMDSLSAIQSRVVGLEHIVYGLSQDLLSGSRYSDVSNSKFMKQNQSLNSPRLSTCTPRPSVDVPGRQSSLLSLKHTSIWDENVAVRSRLSNATKHGSDIWRKTNSVKNPPEKELQKYCEEGMQNSSSRHLRNTNAVFASSPCATVRQFSDGKNNISKCVSSFLRQGDVDAAYVEALRSSDEIVLFELLDQTGPVLECLSPKTISHILRILASFLPEQRFIRCIIPWLQQVVDLSTMHGANSLGLSAKDRQEFVLAIQEASKSEFSNPSETRLENARDPPTGSGKLSSCFQIQNRFRLNWNEISSLFSNVENVFVFTVDA</sequence>
<dbReference type="Pfam" id="PF24714">
    <property type="entry name" value="TOR1L1_N"/>
    <property type="match status" value="1"/>
</dbReference>
<name>A0A9I9CXU9_CUCME</name>
<reference evidence="3" key="1">
    <citation type="submission" date="2023-03" db="UniProtKB">
        <authorList>
            <consortium name="EnsemblPlants"/>
        </authorList>
    </citation>
    <scope>IDENTIFICATION</scope>
</reference>
<dbReference type="PANTHER" id="PTHR31355">
    <property type="entry name" value="MICROTUBULE-ASSOCIATED PROTEIN TORTIFOLIA1"/>
    <property type="match status" value="1"/>
</dbReference>
<dbReference type="GO" id="GO:0005874">
    <property type="term" value="C:microtubule"/>
    <property type="evidence" value="ECO:0007669"/>
    <property type="project" value="InterPro"/>
</dbReference>
<feature type="region of interest" description="Disordered" evidence="1">
    <location>
        <begin position="804"/>
        <end position="825"/>
    </location>
</feature>
<feature type="domain" description="TOG" evidence="2">
    <location>
        <begin position="47"/>
        <end position="290"/>
    </location>
</feature>
<dbReference type="InterPro" id="IPR034085">
    <property type="entry name" value="TOG"/>
</dbReference>
<dbReference type="GO" id="GO:0008017">
    <property type="term" value="F:microtubule binding"/>
    <property type="evidence" value="ECO:0007669"/>
    <property type="project" value="InterPro"/>
</dbReference>
<evidence type="ECO:0000256" key="1">
    <source>
        <dbReference type="SAM" id="MobiDB-lite"/>
    </source>
</evidence>
<dbReference type="InterPro" id="IPR057599">
    <property type="entry name" value="TORTIFOLIA1/TORL1-2_C"/>
</dbReference>
<dbReference type="InterPro" id="IPR016024">
    <property type="entry name" value="ARM-type_fold"/>
</dbReference>
<dbReference type="AlphaFoldDB" id="A0A9I9CXU9"/>
<protein>
    <recommendedName>
        <fullName evidence="2">TOG domain-containing protein</fullName>
    </recommendedName>
</protein>
<dbReference type="InterPro" id="IPR011989">
    <property type="entry name" value="ARM-like"/>
</dbReference>
<dbReference type="Gramene" id="MELO3C009998.2.1">
    <property type="protein sequence ID" value="MELO3C009998.2.1"/>
    <property type="gene ID" value="MELO3C009998.2"/>
</dbReference>